<dbReference type="Pfam" id="PF18962">
    <property type="entry name" value="Por_Secre_tail"/>
    <property type="match status" value="1"/>
</dbReference>
<reference evidence="3 4" key="1">
    <citation type="submission" date="2023-01" db="EMBL/GenBank/DDBJ databases">
        <title>Complete genome of Chryseobacterium camelliae VAN22-5A.</title>
        <authorList>
            <person name="Zong G."/>
            <person name="Cao G."/>
        </authorList>
    </citation>
    <scope>NUCLEOTIDE SEQUENCE [LARGE SCALE GENOMIC DNA]</scope>
    <source>
        <strain evidence="3 4">VAN22-5A</strain>
    </source>
</reference>
<dbReference type="InterPro" id="IPR026444">
    <property type="entry name" value="Secre_tail"/>
</dbReference>
<feature type="domain" description="Secretion system C-terminal sorting" evidence="2">
    <location>
        <begin position="503"/>
        <end position="569"/>
    </location>
</feature>
<dbReference type="NCBIfam" id="TIGR04183">
    <property type="entry name" value="Por_Secre_tail"/>
    <property type="match status" value="1"/>
</dbReference>
<evidence type="ECO:0000313" key="4">
    <source>
        <dbReference type="Proteomes" id="UP001210978"/>
    </source>
</evidence>
<protein>
    <submittedName>
        <fullName evidence="3">T9SS type A sorting domain-containing protein</fullName>
    </submittedName>
</protein>
<gene>
    <name evidence="3" type="ORF">PFY12_10640</name>
</gene>
<dbReference type="Proteomes" id="UP001210978">
    <property type="component" value="Chromosome"/>
</dbReference>
<keyword evidence="1" id="KW-0732">Signal</keyword>
<dbReference type="InterPro" id="IPR055015">
    <property type="entry name" value="GCX_COOH"/>
</dbReference>
<accession>A0ABY7QLG0</accession>
<proteinExistence type="predicted"/>
<dbReference type="RefSeq" id="WP_271147900.1">
    <property type="nucleotide sequence ID" value="NZ_CP115859.1"/>
</dbReference>
<name>A0ABY7QLG0_9FLAO</name>
<evidence type="ECO:0000259" key="2">
    <source>
        <dbReference type="Pfam" id="PF18962"/>
    </source>
</evidence>
<dbReference type="EMBL" id="CP115859">
    <property type="protein sequence ID" value="WBV59513.1"/>
    <property type="molecule type" value="Genomic_DNA"/>
</dbReference>
<sequence length="570" mass="62497">MKTPKILFLIFINLGYNILFGQGENDNWYFGDKAALNFSGATPTVINNSALSSLEASGSISDSNGNLLFYVSREYIYNRQNQAMPNGTLYPAATYDLGTSNQQLAIVKNPANSNQYFVFMTPIGHEPLGPNNRITYSIVDMSLGSVVNGVPLGDVVQNVKNIHVTDNVGANFGSEAITAVAGATNNTYWILIPNGNNLYSYMIDNQGFSNGNPVVSSLNVPNTLGPGNFYSIKVSPRINNPNFTNYICISHWNSPTGEQTNNRVLSFDAVTGTITNDYSLVVNGIFNYLPEFNSNSSVLFLANKSVFAIDLLGSTTGNVNSMQIFTYPSGNSYTAIQRNKYGAIYLTRSGATSLGQINNPNVFSSNMNVTANAVNLGNSQTAKYGLPQLIPAFETNYYQCMNDLVLTSESNISFYYRVGKTITTKDNYILSPRHNITMQAGETISLLPGTHIQNGANYHAFIAPCQRIPDDFSRFKSNNNQRGMVLNLDIEERKILDNMAINISPNPSSTYINIDSGNEKIASWELLDMSGKNILKGNSTQINVQSLPKATYLLNININNKTITKKVIVK</sequence>
<evidence type="ECO:0000256" key="1">
    <source>
        <dbReference type="ARBA" id="ARBA00022729"/>
    </source>
</evidence>
<organism evidence="3 4">
    <name type="scientific">Chryseobacterium camelliae</name>
    <dbReference type="NCBI Taxonomy" id="1265445"/>
    <lineage>
        <taxon>Bacteria</taxon>
        <taxon>Pseudomonadati</taxon>
        <taxon>Bacteroidota</taxon>
        <taxon>Flavobacteriia</taxon>
        <taxon>Flavobacteriales</taxon>
        <taxon>Weeksellaceae</taxon>
        <taxon>Chryseobacterium group</taxon>
        <taxon>Chryseobacterium</taxon>
    </lineage>
</organism>
<evidence type="ECO:0000313" key="3">
    <source>
        <dbReference type="EMBL" id="WBV59513.1"/>
    </source>
</evidence>
<dbReference type="NCBIfam" id="NF045639">
    <property type="entry name" value="GCX_COOH"/>
    <property type="match status" value="1"/>
</dbReference>
<keyword evidence="4" id="KW-1185">Reference proteome</keyword>